<feature type="domain" description="PEGA" evidence="2">
    <location>
        <begin position="379"/>
        <end position="428"/>
    </location>
</feature>
<dbReference type="EMBL" id="JBBMFS010000008">
    <property type="protein sequence ID" value="MEQ2555365.1"/>
    <property type="molecule type" value="Genomic_DNA"/>
</dbReference>
<dbReference type="Proteomes" id="UP001546774">
    <property type="component" value="Unassembled WGS sequence"/>
</dbReference>
<organism evidence="3 4">
    <name type="scientific">Lachnospira intestinalis</name>
    <dbReference type="NCBI Taxonomy" id="3133158"/>
    <lineage>
        <taxon>Bacteria</taxon>
        <taxon>Bacillati</taxon>
        <taxon>Bacillota</taxon>
        <taxon>Clostridia</taxon>
        <taxon>Lachnospirales</taxon>
        <taxon>Lachnospiraceae</taxon>
        <taxon>Lachnospira</taxon>
    </lineage>
</organism>
<reference evidence="3" key="1">
    <citation type="submission" date="2024-03" db="EMBL/GenBank/DDBJ databases">
        <title>Human intestinal bacterial collection.</title>
        <authorList>
            <person name="Pauvert C."/>
            <person name="Hitch T.C.A."/>
            <person name="Clavel T."/>
        </authorList>
    </citation>
    <scope>NUCLEOTIDE SEQUENCE [LARGE SCALE GENOMIC DNA]</scope>
    <source>
        <strain evidence="3">CLA-AA-H89B</strain>
    </source>
</reference>
<accession>A0ABV1H6M8</accession>
<evidence type="ECO:0000313" key="3">
    <source>
        <dbReference type="EMBL" id="MEQ2555365.1"/>
    </source>
</evidence>
<feature type="signal peptide" evidence="1">
    <location>
        <begin position="1"/>
        <end position="27"/>
    </location>
</feature>
<feature type="domain" description="PEGA" evidence="2">
    <location>
        <begin position="286"/>
        <end position="342"/>
    </location>
</feature>
<keyword evidence="1" id="KW-0732">Signal</keyword>
<gene>
    <name evidence="3" type="ORF">WMO37_10150</name>
</gene>
<name>A0ABV1H6M8_9FIRM</name>
<dbReference type="PANTHER" id="PTHR36194:SF1">
    <property type="entry name" value="S-LAYER-LIKE PROTEIN"/>
    <property type="match status" value="1"/>
</dbReference>
<keyword evidence="4" id="KW-1185">Reference proteome</keyword>
<proteinExistence type="predicted"/>
<dbReference type="InterPro" id="IPR013229">
    <property type="entry name" value="PEGA"/>
</dbReference>
<feature type="chain" id="PRO_5045059671" evidence="1">
    <location>
        <begin position="28"/>
        <end position="446"/>
    </location>
</feature>
<evidence type="ECO:0000313" key="4">
    <source>
        <dbReference type="Proteomes" id="UP001546774"/>
    </source>
</evidence>
<dbReference type="Pfam" id="PF08308">
    <property type="entry name" value="PEGA"/>
    <property type="match status" value="2"/>
</dbReference>
<dbReference type="PANTHER" id="PTHR36194">
    <property type="entry name" value="S-LAYER-LIKE PROTEIN"/>
    <property type="match status" value="1"/>
</dbReference>
<sequence length="446" mass="47151">MNNKKTIKKIFAVFLLPALLLSGCGKQSSNKTLIPGSSILPAPTKAVTEMETKKANQIDLTGVLTYVNTDDLIMHFVDIDTGTEYEVAYTGGTDIQDKYGKIIAATGTQLGQIYDVTCNKSGKATEIHGSSDAWEKNSLTGVEFDESARRVKQAGSSYVYASYAAVLSNANKINIAQIVAQDEVTLRGVGDTVYSITVDKGHGYITFQGVDAFIGGYASIGTKQLFEVTSGMLTTTQEGTYTVELQKGSLTGTKTVTVARDASVTVDFSEFTTKATQRGAVNFSITPANAVMTIDGVETDYSQPVSLAYGKHRVVLSANGYEQYVETVAVSQAYQTVVIDMTASSATTTAASSTKTATTAANKATTAADLTSGYTVNITAPEGAALYVDSVYIGLVPCSFHKSYGSKTITLSKSGYKTVSYTVAIANAAGNLTYAFPDMEEGSDAQ</sequence>
<evidence type="ECO:0000256" key="1">
    <source>
        <dbReference type="SAM" id="SignalP"/>
    </source>
</evidence>
<protein>
    <submittedName>
        <fullName evidence="3">PEGA domain-containing protein</fullName>
    </submittedName>
</protein>
<evidence type="ECO:0000259" key="2">
    <source>
        <dbReference type="Pfam" id="PF08308"/>
    </source>
</evidence>
<dbReference type="PROSITE" id="PS51257">
    <property type="entry name" value="PROKAR_LIPOPROTEIN"/>
    <property type="match status" value="1"/>
</dbReference>
<comment type="caution">
    <text evidence="3">The sequence shown here is derived from an EMBL/GenBank/DDBJ whole genome shotgun (WGS) entry which is preliminary data.</text>
</comment>